<feature type="non-terminal residue" evidence="2">
    <location>
        <position position="1"/>
    </location>
</feature>
<evidence type="ECO:0000313" key="2">
    <source>
        <dbReference type="EMBL" id="GFD52737.1"/>
    </source>
</evidence>
<gene>
    <name evidence="2" type="ORF">Tci_924706</name>
</gene>
<dbReference type="AlphaFoldDB" id="A0A699WZ19"/>
<feature type="compositionally biased region" description="Low complexity" evidence="1">
    <location>
        <begin position="61"/>
        <end position="73"/>
    </location>
</feature>
<comment type="caution">
    <text evidence="2">The sequence shown here is derived from an EMBL/GenBank/DDBJ whole genome shotgun (WGS) entry which is preliminary data.</text>
</comment>
<protein>
    <submittedName>
        <fullName evidence="2">Uncharacterized protein</fullName>
    </submittedName>
</protein>
<name>A0A699WZ19_TANCI</name>
<organism evidence="2">
    <name type="scientific">Tanacetum cinerariifolium</name>
    <name type="common">Dalmatian daisy</name>
    <name type="synonym">Chrysanthemum cinerariifolium</name>
    <dbReference type="NCBI Taxonomy" id="118510"/>
    <lineage>
        <taxon>Eukaryota</taxon>
        <taxon>Viridiplantae</taxon>
        <taxon>Streptophyta</taxon>
        <taxon>Embryophyta</taxon>
        <taxon>Tracheophyta</taxon>
        <taxon>Spermatophyta</taxon>
        <taxon>Magnoliopsida</taxon>
        <taxon>eudicotyledons</taxon>
        <taxon>Gunneridae</taxon>
        <taxon>Pentapetalae</taxon>
        <taxon>asterids</taxon>
        <taxon>campanulids</taxon>
        <taxon>Asterales</taxon>
        <taxon>Asteraceae</taxon>
        <taxon>Asteroideae</taxon>
        <taxon>Anthemideae</taxon>
        <taxon>Anthemidinae</taxon>
        <taxon>Tanacetum</taxon>
    </lineage>
</organism>
<proteinExistence type="predicted"/>
<reference evidence="2" key="1">
    <citation type="journal article" date="2019" name="Sci. Rep.">
        <title>Draft genome of Tanacetum cinerariifolium, the natural source of mosquito coil.</title>
        <authorList>
            <person name="Yamashiro T."/>
            <person name="Shiraishi A."/>
            <person name="Satake H."/>
            <person name="Nakayama K."/>
        </authorList>
    </citation>
    <scope>NUCLEOTIDE SEQUENCE</scope>
</reference>
<evidence type="ECO:0000256" key="1">
    <source>
        <dbReference type="SAM" id="MobiDB-lite"/>
    </source>
</evidence>
<accession>A0A699WZ19</accession>
<feature type="region of interest" description="Disordered" evidence="1">
    <location>
        <begin position="44"/>
        <end position="79"/>
    </location>
</feature>
<dbReference type="EMBL" id="BKCJ011785726">
    <property type="protein sequence ID" value="GFD52737.1"/>
    <property type="molecule type" value="Genomic_DNA"/>
</dbReference>
<sequence length="79" mass="8446">LVLLVLIQKVFANIRSVGKGFSGVDTPLFEGMLVPQQVQYDIDAAAEDEDADAPTPPSPTPATYTPTTSTRTYSFIITG</sequence>